<dbReference type="AlphaFoldDB" id="A0A7J6NX16"/>
<dbReference type="SUPFAM" id="SSF52949">
    <property type="entry name" value="Macro domain-like"/>
    <property type="match status" value="1"/>
</dbReference>
<dbReference type="InterPro" id="IPR002589">
    <property type="entry name" value="Macro_dom"/>
</dbReference>
<proteinExistence type="predicted"/>
<evidence type="ECO:0000313" key="3">
    <source>
        <dbReference type="Proteomes" id="UP000541610"/>
    </source>
</evidence>
<gene>
    <name evidence="2" type="ORF">FOZ60_002819</name>
</gene>
<comment type="caution">
    <text evidence="2">The sequence shown here is derived from an EMBL/GenBank/DDBJ whole genome shotgun (WGS) entry which is preliminary data.</text>
</comment>
<evidence type="ECO:0000259" key="1">
    <source>
        <dbReference type="PROSITE" id="PS51154"/>
    </source>
</evidence>
<accession>A0A7J6NX16</accession>
<reference evidence="2 3" key="1">
    <citation type="submission" date="2020-04" db="EMBL/GenBank/DDBJ databases">
        <title>Perkinsus olseni comparative genomics.</title>
        <authorList>
            <person name="Bogema D.R."/>
        </authorList>
    </citation>
    <scope>NUCLEOTIDE SEQUENCE [LARGE SCALE GENOMIC DNA]</scope>
    <source>
        <strain evidence="2">00978-12</strain>
    </source>
</reference>
<dbReference type="Gene3D" id="3.40.220.10">
    <property type="entry name" value="Leucine Aminopeptidase, subunit E, domain 1"/>
    <property type="match status" value="1"/>
</dbReference>
<feature type="domain" description="Macro" evidence="1">
    <location>
        <begin position="1"/>
        <end position="179"/>
    </location>
</feature>
<dbReference type="SMART" id="SM00506">
    <property type="entry name" value="A1pp"/>
    <property type="match status" value="1"/>
</dbReference>
<name>A0A7J6NX16_PEROL</name>
<dbReference type="NCBIfam" id="NF001664">
    <property type="entry name" value="PRK00431.1-6"/>
    <property type="match status" value="1"/>
</dbReference>
<dbReference type="OrthoDB" id="6133115at2759"/>
<dbReference type="PANTHER" id="PTHR11106:SF27">
    <property type="entry name" value="MACRO DOMAIN-CONTAINING PROTEIN"/>
    <property type="match status" value="1"/>
</dbReference>
<dbReference type="CDD" id="cd02908">
    <property type="entry name" value="Macro_OAADPr_deacetylase"/>
    <property type="match status" value="1"/>
</dbReference>
<evidence type="ECO:0000313" key="2">
    <source>
        <dbReference type="EMBL" id="KAF4688419.1"/>
    </source>
</evidence>
<dbReference type="PROSITE" id="PS51154">
    <property type="entry name" value="MACRO"/>
    <property type="match status" value="1"/>
</dbReference>
<sequence length="180" mass="19297">MSVKSRISIVVADITKLEGVQAIVNAANSSLLGGGGVDGAIHRAAGPELKRYCEREFEGPKRCPTGGSRITPAFNLKHCEHVIHTVGPVWHGGSRREPELLKSCYQTSLQLATENDIDSIAFPGISTGIYGYPLDEASREAVGTVVDYLKSHSKPSKVVFCAFAEENAESLKKALDAITD</sequence>
<dbReference type="Proteomes" id="UP000541610">
    <property type="component" value="Unassembled WGS sequence"/>
</dbReference>
<dbReference type="PANTHER" id="PTHR11106">
    <property type="entry name" value="GANGLIOSIDE INDUCED DIFFERENTIATION ASSOCIATED PROTEIN 2-RELATED"/>
    <property type="match status" value="1"/>
</dbReference>
<protein>
    <recommendedName>
        <fullName evidence="1">Macro domain-containing protein</fullName>
    </recommendedName>
</protein>
<organism evidence="2 3">
    <name type="scientific">Perkinsus olseni</name>
    <name type="common">Perkinsus atlanticus</name>
    <dbReference type="NCBI Taxonomy" id="32597"/>
    <lineage>
        <taxon>Eukaryota</taxon>
        <taxon>Sar</taxon>
        <taxon>Alveolata</taxon>
        <taxon>Perkinsozoa</taxon>
        <taxon>Perkinsea</taxon>
        <taxon>Perkinsida</taxon>
        <taxon>Perkinsidae</taxon>
        <taxon>Perkinsus</taxon>
    </lineage>
</organism>
<dbReference type="Pfam" id="PF01661">
    <property type="entry name" value="Macro"/>
    <property type="match status" value="1"/>
</dbReference>
<dbReference type="EMBL" id="JABANP010000152">
    <property type="protein sequence ID" value="KAF4688419.1"/>
    <property type="molecule type" value="Genomic_DNA"/>
</dbReference>
<dbReference type="InterPro" id="IPR043472">
    <property type="entry name" value="Macro_dom-like"/>
</dbReference>